<proteinExistence type="predicted"/>
<dbReference type="InParanoid" id="A0A1Y2LSW6"/>
<evidence type="ECO:0008006" key="3">
    <source>
        <dbReference type="Google" id="ProtNLM"/>
    </source>
</evidence>
<dbReference type="EMBL" id="KZ107850">
    <property type="protein sequence ID" value="OSS46662.1"/>
    <property type="molecule type" value="Genomic_DNA"/>
</dbReference>
<dbReference type="Proteomes" id="UP000193240">
    <property type="component" value="Unassembled WGS sequence"/>
</dbReference>
<evidence type="ECO:0000313" key="2">
    <source>
        <dbReference type="Proteomes" id="UP000193240"/>
    </source>
</evidence>
<gene>
    <name evidence="1" type="ORF">B5807_08777</name>
</gene>
<organism evidence="1 2">
    <name type="scientific">Epicoccum nigrum</name>
    <name type="common">Soil fungus</name>
    <name type="synonym">Epicoccum purpurascens</name>
    <dbReference type="NCBI Taxonomy" id="105696"/>
    <lineage>
        <taxon>Eukaryota</taxon>
        <taxon>Fungi</taxon>
        <taxon>Dikarya</taxon>
        <taxon>Ascomycota</taxon>
        <taxon>Pezizomycotina</taxon>
        <taxon>Dothideomycetes</taxon>
        <taxon>Pleosporomycetidae</taxon>
        <taxon>Pleosporales</taxon>
        <taxon>Pleosporineae</taxon>
        <taxon>Didymellaceae</taxon>
        <taxon>Epicoccum</taxon>
    </lineage>
</organism>
<name>A0A1Y2LSW6_EPING</name>
<protein>
    <recommendedName>
        <fullName evidence="3">F-box domain-containing protein</fullName>
    </recommendedName>
</protein>
<evidence type="ECO:0000313" key="1">
    <source>
        <dbReference type="EMBL" id="OSS46662.1"/>
    </source>
</evidence>
<dbReference type="AlphaFoldDB" id="A0A1Y2LSW6"/>
<accession>A0A1Y2LSW6</accession>
<keyword evidence="2" id="KW-1185">Reference proteome</keyword>
<sequence>MSIIGDMLSLRAGRPLQCLYIPHLAEASLPFCQQLTRPCIFSTMSESQDATTEDHEWIDTDSSEVEADTVTFYHKTDLKRKRSLVLAALDLSQADSHQRKRFRSDLTSRPDLFGLPREIRNRIYDHLIFLPEVLYGIYSREKLEDYHRACNLAQTCRQAKAEYDEEFALRLWNHLHLSQTRDHLTFSRNLTSSRDLVGLKSFKAIIRDQFPSLYIDLLFPLLMLPLHELIIHYSGRYNAPTLRRVQTAFYLIYGDMERSTGPRLITLSWNHQEEKRDITLIERTFETSSLYPKNATPSFSSHRHLRSAIGMNATWPSLKVGLSKSMEVGYWKVKRCSDHYAAENAQRVLMEAFFGPQTVGSRSSRHGLDSMRPRY</sequence>
<reference evidence="1 2" key="1">
    <citation type="journal article" date="2017" name="Genome Announc.">
        <title>Genome sequence of the saprophytic ascomycete Epicoccum nigrum ICMP 19927 strain isolated from New Zealand.</title>
        <authorList>
            <person name="Fokin M."/>
            <person name="Fleetwood D."/>
            <person name="Weir B.S."/>
            <person name="Villas-Boas S.G."/>
        </authorList>
    </citation>
    <scope>NUCLEOTIDE SEQUENCE [LARGE SCALE GENOMIC DNA]</scope>
    <source>
        <strain evidence="1 2">ICMP 19927</strain>
    </source>
</reference>